<dbReference type="InterPro" id="IPR007433">
    <property type="entry name" value="DUF481"/>
</dbReference>
<evidence type="ECO:0000313" key="2">
    <source>
        <dbReference type="EMBL" id="AXC16036.1"/>
    </source>
</evidence>
<dbReference type="KEGG" id="abas:ACPOL_6826"/>
<proteinExistence type="predicted"/>
<dbReference type="Pfam" id="PF04338">
    <property type="entry name" value="DUF481"/>
    <property type="match status" value="1"/>
</dbReference>
<keyword evidence="3" id="KW-1185">Reference proteome</keyword>
<dbReference type="AlphaFoldDB" id="A0A2Z5GBK9"/>
<evidence type="ECO:0000313" key="3">
    <source>
        <dbReference type="Proteomes" id="UP000253606"/>
    </source>
</evidence>
<reference evidence="2 3" key="1">
    <citation type="journal article" date="2018" name="Front. Microbiol.">
        <title>Hydrolytic Capabilities as a Key to Environmental Success: Chitinolytic and Cellulolytic Acidobacteria From Acidic Sub-arctic Soils and Boreal Peatlands.</title>
        <authorList>
            <person name="Belova S.E."/>
            <person name="Ravin N.V."/>
            <person name="Pankratov T.A."/>
            <person name="Rakitin A.L."/>
            <person name="Ivanova A.A."/>
            <person name="Beletsky A.V."/>
            <person name="Mardanov A.V."/>
            <person name="Sinninghe Damste J.S."/>
            <person name="Dedysh S.N."/>
        </authorList>
    </citation>
    <scope>NUCLEOTIDE SEQUENCE [LARGE SCALE GENOMIC DNA]</scope>
    <source>
        <strain evidence="2 3">SBC82</strain>
        <plasmid evidence="3">pacpol2</plasmid>
    </source>
</reference>
<geneLocation type="plasmid" evidence="3">
    <name>pacpol2</name>
</geneLocation>
<protein>
    <recommendedName>
        <fullName evidence="4">DUF481 domain-containing protein</fullName>
    </recommendedName>
</protein>
<dbReference type="EMBL" id="CP030842">
    <property type="protein sequence ID" value="AXC16036.1"/>
    <property type="molecule type" value="Genomic_DNA"/>
</dbReference>
<keyword evidence="2" id="KW-0614">Plasmid</keyword>
<evidence type="ECO:0000256" key="1">
    <source>
        <dbReference type="SAM" id="MobiDB-lite"/>
    </source>
</evidence>
<sequence>MHRAVSDRGDMHRFGLRPVCYFWIVLLGCMTCRADVIRFGEQEAVTGQVVSVNRGSITFRSDHLGLLHFNVTPDLTISIDGLITIESTDGRKLVGLMRPDSGPRWTLLVNGGVQEASITPEQIVSLRLTPAASFSSKEVAPTETRENSWEGATNKPSVTGAWNLESAFSFTGVQATKDRRLLNWTGKLEEVTNKGHLTFSGDRIYSTSSNPKTGKHNTDDDETHGEAQYTKSIGPRTSAYLDFRGTSDQTNLIDHAFTASGGLRYKLVRSDSIKVTLFGGPSWLDYAFLPNDGVPTQGLQFGAAQIGYNAELDLPANTVIKQDFTFNQGVDSGHSFEATALFTVRHMLNSWLYVDARVFDDYDSRTAYQAEHSRLRYSGGVGVKLSAF</sequence>
<organism evidence="2 3">
    <name type="scientific">Acidisarcina polymorpha</name>
    <dbReference type="NCBI Taxonomy" id="2211140"/>
    <lineage>
        <taxon>Bacteria</taxon>
        <taxon>Pseudomonadati</taxon>
        <taxon>Acidobacteriota</taxon>
        <taxon>Terriglobia</taxon>
        <taxon>Terriglobales</taxon>
        <taxon>Acidobacteriaceae</taxon>
        <taxon>Acidisarcina</taxon>
    </lineage>
</organism>
<feature type="region of interest" description="Disordered" evidence="1">
    <location>
        <begin position="202"/>
        <end position="228"/>
    </location>
</feature>
<gene>
    <name evidence="2" type="ORF">ACPOL_6826</name>
</gene>
<accession>A0A2Z5GBK9</accession>
<dbReference type="PROSITE" id="PS51257">
    <property type="entry name" value="PROKAR_LIPOPROTEIN"/>
    <property type="match status" value="1"/>
</dbReference>
<dbReference type="Proteomes" id="UP000253606">
    <property type="component" value="Plasmid pACPOL2"/>
</dbReference>
<name>A0A2Z5GBK9_9BACT</name>
<evidence type="ECO:0008006" key="4">
    <source>
        <dbReference type="Google" id="ProtNLM"/>
    </source>
</evidence>